<accession>A0A0B5QVS1</accession>
<dbReference type="EC" id="3.6.-.-" evidence="10"/>
<keyword evidence="3 10" id="KW-0819">tRNA processing</keyword>
<feature type="binding site" evidence="10">
    <location>
        <begin position="281"/>
        <end position="284"/>
    </location>
    <ligand>
        <name>GTP</name>
        <dbReference type="ChEBI" id="CHEBI:37565"/>
    </ligand>
</feature>
<dbReference type="STRING" id="1520.LF65_05780"/>
<dbReference type="HAMAP" id="MF_00379">
    <property type="entry name" value="GTPase_MnmE"/>
    <property type="match status" value="1"/>
</dbReference>
<feature type="binding site" evidence="10">
    <location>
        <position position="462"/>
    </location>
    <ligand>
        <name>(6S)-5-formyl-5,6,7,8-tetrahydrofolate</name>
        <dbReference type="ChEBI" id="CHEBI:57457"/>
    </ligand>
</feature>
<dbReference type="OrthoDB" id="9805918at2"/>
<evidence type="ECO:0000256" key="10">
    <source>
        <dbReference type="HAMAP-Rule" id="MF_00379"/>
    </source>
</evidence>
<feature type="binding site" evidence="10">
    <location>
        <position position="241"/>
    </location>
    <ligand>
        <name>Mg(2+)</name>
        <dbReference type="ChEBI" id="CHEBI:18420"/>
    </ligand>
</feature>
<evidence type="ECO:0000256" key="7">
    <source>
        <dbReference type="ARBA" id="ARBA00022842"/>
    </source>
</evidence>
<organism evidence="13 14">
    <name type="scientific">Clostridium beijerinckii</name>
    <name type="common">Clostridium MP</name>
    <dbReference type="NCBI Taxonomy" id="1520"/>
    <lineage>
        <taxon>Bacteria</taxon>
        <taxon>Bacillati</taxon>
        <taxon>Bacillota</taxon>
        <taxon>Clostridia</taxon>
        <taxon>Eubacteriales</taxon>
        <taxon>Clostridiaceae</taxon>
        <taxon>Clostridium</taxon>
    </lineage>
</organism>
<dbReference type="Gene3D" id="1.20.120.430">
    <property type="entry name" value="tRNA modification GTPase MnmE domain 2"/>
    <property type="match status" value="1"/>
</dbReference>
<dbReference type="AlphaFoldDB" id="A0A0B5QVS1"/>
<evidence type="ECO:0000256" key="11">
    <source>
        <dbReference type="RuleBase" id="RU003313"/>
    </source>
</evidence>
<dbReference type="Gene3D" id="3.40.50.300">
    <property type="entry name" value="P-loop containing nucleotide triphosphate hydrolases"/>
    <property type="match status" value="1"/>
</dbReference>
<evidence type="ECO:0000256" key="3">
    <source>
        <dbReference type="ARBA" id="ARBA00022694"/>
    </source>
</evidence>
<feature type="binding site" evidence="10">
    <location>
        <position position="128"/>
    </location>
    <ligand>
        <name>(6S)-5-formyl-5,6,7,8-tetrahydrofolate</name>
        <dbReference type="ChEBI" id="CHEBI:57457"/>
    </ligand>
</feature>
<dbReference type="GO" id="GO:0005525">
    <property type="term" value="F:GTP binding"/>
    <property type="evidence" value="ECO:0007669"/>
    <property type="project" value="UniProtKB-UniRule"/>
</dbReference>
<dbReference type="Pfam" id="PF01926">
    <property type="entry name" value="MMR_HSR1"/>
    <property type="match status" value="1"/>
</dbReference>
<dbReference type="Pfam" id="PF12631">
    <property type="entry name" value="MnmE_helical"/>
    <property type="match status" value="1"/>
</dbReference>
<dbReference type="InterPro" id="IPR027417">
    <property type="entry name" value="P-loop_NTPase"/>
</dbReference>
<evidence type="ECO:0000259" key="12">
    <source>
        <dbReference type="PROSITE" id="PS51709"/>
    </source>
</evidence>
<evidence type="ECO:0000256" key="6">
    <source>
        <dbReference type="ARBA" id="ARBA00022801"/>
    </source>
</evidence>
<dbReference type="CDD" id="cd04164">
    <property type="entry name" value="trmE"/>
    <property type="match status" value="1"/>
</dbReference>
<dbReference type="GO" id="GO:0030488">
    <property type="term" value="P:tRNA methylation"/>
    <property type="evidence" value="ECO:0007669"/>
    <property type="project" value="TreeGrafter"/>
</dbReference>
<evidence type="ECO:0000256" key="2">
    <source>
        <dbReference type="ARBA" id="ARBA00022490"/>
    </source>
</evidence>
<feature type="binding site" evidence="10">
    <location>
        <begin position="256"/>
        <end position="262"/>
    </location>
    <ligand>
        <name>GTP</name>
        <dbReference type="ChEBI" id="CHEBI:37565"/>
    </ligand>
</feature>
<keyword evidence="8 10" id="KW-0630">Potassium</keyword>
<feature type="binding site" evidence="10">
    <location>
        <position position="23"/>
    </location>
    <ligand>
        <name>(6S)-5-formyl-5,6,7,8-tetrahydrofolate</name>
        <dbReference type="ChEBI" id="CHEBI:57457"/>
    </ligand>
</feature>
<dbReference type="PANTHER" id="PTHR42714:SF2">
    <property type="entry name" value="TRNA MODIFICATION GTPASE GTPBP3, MITOCHONDRIAL"/>
    <property type="match status" value="1"/>
</dbReference>
<dbReference type="PROSITE" id="PS51709">
    <property type="entry name" value="G_TRME"/>
    <property type="match status" value="1"/>
</dbReference>
<sequence>MKEFDTICAIATPIGEGGVSIIRISGENALKIASKIFAPRNKYDIESMKTYTMKYGNIVDLENKKEIIDEVILSYMKAPRSYTGENVVEINCHGGVISTNSVLDQVIKAGARLAEPGEFTKRAFLNGRIDLSQAEAVMDIITAKTELSMKAAMIQSKGALSKEINELRGYLLNVLALIEYTVDFTEDDEDIVDDNLILQIKDGIENTNSKIETLLSNADAGKIVRDGLNIVIVGKPNVGKSSLLNALLRENRAIVTDVPGTTRDIIEEYINLDGIPVKITDTAGIRDTEDVVEKIGVEKSKEKIEEADLIILMLDASRYMDEEDSRIINKIKNRKYIVLLNKMDLKDIKIQEEILKNLSNIINISAKTGQGIDILKDEVKKLFFNGEISSESLIISNARHKQALYKSLENCKMALDKINANEYLDLISIYITAAMKALGEITGDELEEDLLNKIFSEFCVGK</sequence>
<name>A0A0B5QVS1_CLOBE</name>
<dbReference type="InterPro" id="IPR025867">
    <property type="entry name" value="MnmE_helical"/>
</dbReference>
<keyword evidence="9 10" id="KW-0342">GTP-binding</keyword>
<dbReference type="Proteomes" id="UP000031866">
    <property type="component" value="Chromosome"/>
</dbReference>
<dbReference type="EMBL" id="CP010086">
    <property type="protein sequence ID" value="AJH02282.1"/>
    <property type="molecule type" value="Genomic_DNA"/>
</dbReference>
<keyword evidence="7 10" id="KW-0460">Magnesium</keyword>
<dbReference type="GO" id="GO:0042802">
    <property type="term" value="F:identical protein binding"/>
    <property type="evidence" value="ECO:0007669"/>
    <property type="project" value="UniProtKB-ARBA"/>
</dbReference>
<evidence type="ECO:0000256" key="4">
    <source>
        <dbReference type="ARBA" id="ARBA00022723"/>
    </source>
</evidence>
<dbReference type="NCBIfam" id="TIGR00231">
    <property type="entry name" value="small_GTP"/>
    <property type="match status" value="1"/>
</dbReference>
<feature type="binding site" evidence="10">
    <location>
        <position position="89"/>
    </location>
    <ligand>
        <name>(6S)-5-formyl-5,6,7,8-tetrahydrofolate</name>
        <dbReference type="ChEBI" id="CHEBI:57457"/>
    </ligand>
</feature>
<dbReference type="NCBIfam" id="NF003661">
    <property type="entry name" value="PRK05291.1-3"/>
    <property type="match status" value="1"/>
</dbReference>
<keyword evidence="2 10" id="KW-0963">Cytoplasm</keyword>
<feature type="binding site" evidence="10">
    <location>
        <position position="261"/>
    </location>
    <ligand>
        <name>K(+)</name>
        <dbReference type="ChEBI" id="CHEBI:29103"/>
    </ligand>
</feature>
<dbReference type="InterPro" id="IPR027368">
    <property type="entry name" value="MnmE_dom2"/>
</dbReference>
<dbReference type="InterPro" id="IPR027266">
    <property type="entry name" value="TrmE/GcvT-like"/>
</dbReference>
<dbReference type="InterPro" id="IPR031168">
    <property type="entry name" value="G_TrmE"/>
</dbReference>
<evidence type="ECO:0000313" key="14">
    <source>
        <dbReference type="Proteomes" id="UP000031866"/>
    </source>
</evidence>
<evidence type="ECO:0000256" key="8">
    <source>
        <dbReference type="ARBA" id="ARBA00022958"/>
    </source>
</evidence>
<dbReference type="RefSeq" id="WP_041900783.1">
    <property type="nucleotide sequence ID" value="NZ_CP010086.2"/>
</dbReference>
<comment type="similarity">
    <text evidence="1 10 11">Belongs to the TRAFAC class TrmE-Era-EngA-EngB-Septin-like GTPase superfamily. TrmE GTPase family.</text>
</comment>
<evidence type="ECO:0000256" key="1">
    <source>
        <dbReference type="ARBA" id="ARBA00011043"/>
    </source>
</evidence>
<feature type="binding site" evidence="10">
    <location>
        <begin position="237"/>
        <end position="242"/>
    </location>
    <ligand>
        <name>GTP</name>
        <dbReference type="ChEBI" id="CHEBI:37565"/>
    </ligand>
</feature>
<protein>
    <recommendedName>
        <fullName evidence="10">tRNA modification GTPase MnmE</fullName>
        <ecNumber evidence="10">3.6.-.-</ecNumber>
    </recommendedName>
</protein>
<dbReference type="PANTHER" id="PTHR42714">
    <property type="entry name" value="TRNA MODIFICATION GTPASE GTPBP3"/>
    <property type="match status" value="1"/>
</dbReference>
<feature type="binding site" evidence="10">
    <location>
        <position position="237"/>
    </location>
    <ligand>
        <name>K(+)</name>
        <dbReference type="ChEBI" id="CHEBI:29103"/>
    </ligand>
</feature>
<keyword evidence="4 10" id="KW-0479">Metal-binding</keyword>
<gene>
    <name evidence="10" type="primary">mnmE</name>
    <name evidence="10" type="synonym">trmE</name>
    <name evidence="13" type="ORF">LF65_05780</name>
</gene>
<reference evidence="14" key="1">
    <citation type="submission" date="2014-12" db="EMBL/GenBank/DDBJ databases">
        <title>Genome sequence of Clostridium beijerinckii strain 59B.</title>
        <authorList>
            <person name="Little G.T."/>
            <person name="Minton N.P."/>
        </authorList>
    </citation>
    <scope>NUCLEOTIDE SEQUENCE [LARGE SCALE GENOMIC DNA]</scope>
    <source>
        <strain evidence="14">59B</strain>
    </source>
</reference>
<dbReference type="GO" id="GO:0046872">
    <property type="term" value="F:metal ion binding"/>
    <property type="evidence" value="ECO:0007669"/>
    <property type="project" value="UniProtKB-KW"/>
</dbReference>
<feature type="domain" description="TrmE-type G" evidence="12">
    <location>
        <begin position="227"/>
        <end position="384"/>
    </location>
</feature>
<dbReference type="GO" id="GO:0005829">
    <property type="term" value="C:cytosol"/>
    <property type="evidence" value="ECO:0007669"/>
    <property type="project" value="TreeGrafter"/>
</dbReference>
<comment type="subunit">
    <text evidence="10">Homodimer. Heterotetramer of two MnmE and two MnmG subunits.</text>
</comment>
<dbReference type="InterPro" id="IPR018948">
    <property type="entry name" value="GTP-bd_TrmE_N"/>
</dbReference>
<dbReference type="Gene3D" id="3.30.1360.120">
    <property type="entry name" value="Probable tRNA modification gtpase trme, domain 1"/>
    <property type="match status" value="1"/>
</dbReference>
<feature type="binding site" evidence="10">
    <location>
        <position position="258"/>
    </location>
    <ligand>
        <name>K(+)</name>
        <dbReference type="ChEBI" id="CHEBI:29103"/>
    </ligand>
</feature>
<evidence type="ECO:0000256" key="5">
    <source>
        <dbReference type="ARBA" id="ARBA00022741"/>
    </source>
</evidence>
<comment type="function">
    <text evidence="10">Exhibits a very high intrinsic GTPase hydrolysis rate. Involved in the addition of a carboxymethylaminomethyl (cmnm) group at the wobble position (U34) of certain tRNAs, forming tRNA-cmnm(5)s(2)U34.</text>
</comment>
<comment type="cofactor">
    <cofactor evidence="10">
        <name>K(+)</name>
        <dbReference type="ChEBI" id="CHEBI:29103"/>
    </cofactor>
    <text evidence="10">Binds 1 potassium ion per subunit.</text>
</comment>
<comment type="caution">
    <text evidence="10">Lacks conserved residue(s) required for the propagation of feature annotation.</text>
</comment>
<feature type="binding site" evidence="10">
    <location>
        <position position="262"/>
    </location>
    <ligand>
        <name>Mg(2+)</name>
        <dbReference type="ChEBI" id="CHEBI:18420"/>
    </ligand>
</feature>
<dbReference type="InterPro" id="IPR004520">
    <property type="entry name" value="GTPase_MnmE"/>
</dbReference>
<comment type="subcellular location">
    <subcellularLocation>
        <location evidence="10">Cytoplasm</location>
    </subcellularLocation>
</comment>
<dbReference type="InterPro" id="IPR005225">
    <property type="entry name" value="Small_GTP-bd"/>
</dbReference>
<evidence type="ECO:0000313" key="13">
    <source>
        <dbReference type="EMBL" id="AJH02282.1"/>
    </source>
</evidence>
<dbReference type="NCBIfam" id="TIGR00450">
    <property type="entry name" value="mnmE_trmE_thdF"/>
    <property type="match status" value="1"/>
</dbReference>
<dbReference type="FunFam" id="3.30.1360.120:FF:000003">
    <property type="entry name" value="tRNA modification GTPase MnmE"/>
    <property type="match status" value="1"/>
</dbReference>
<dbReference type="PRINTS" id="PR00326">
    <property type="entry name" value="GTP1OBG"/>
</dbReference>
<keyword evidence="5 10" id="KW-0547">Nucleotide-binding</keyword>
<dbReference type="InterPro" id="IPR006073">
    <property type="entry name" value="GTP-bd"/>
</dbReference>
<dbReference type="FunFam" id="3.40.50.300:FF:000494">
    <property type="entry name" value="tRNA modification GTPase MnmE"/>
    <property type="match status" value="1"/>
</dbReference>
<feature type="binding site" evidence="10">
    <location>
        <position position="256"/>
    </location>
    <ligand>
        <name>K(+)</name>
        <dbReference type="ChEBI" id="CHEBI:29103"/>
    </ligand>
</feature>
<keyword evidence="6 10" id="KW-0378">Hydrolase</keyword>
<dbReference type="Pfam" id="PF10396">
    <property type="entry name" value="TrmE_N"/>
    <property type="match status" value="1"/>
</dbReference>
<proteinExistence type="inferred from homology"/>
<evidence type="ECO:0000256" key="9">
    <source>
        <dbReference type="ARBA" id="ARBA00023134"/>
    </source>
</evidence>
<dbReference type="GO" id="GO:0002098">
    <property type="term" value="P:tRNA wobble uridine modification"/>
    <property type="evidence" value="ECO:0007669"/>
    <property type="project" value="TreeGrafter"/>
</dbReference>
<dbReference type="GO" id="GO:0003924">
    <property type="term" value="F:GTPase activity"/>
    <property type="evidence" value="ECO:0007669"/>
    <property type="project" value="UniProtKB-UniRule"/>
</dbReference>
<dbReference type="KEGG" id="cbei:LF65_05780"/>
<dbReference type="CDD" id="cd14858">
    <property type="entry name" value="TrmE_N"/>
    <property type="match status" value="1"/>
</dbReference>
<dbReference type="SUPFAM" id="SSF52540">
    <property type="entry name" value="P-loop containing nucleoside triphosphate hydrolases"/>
    <property type="match status" value="1"/>
</dbReference>